<dbReference type="EMBL" id="ML977756">
    <property type="protein sequence ID" value="KAF1992903.1"/>
    <property type="molecule type" value="Genomic_DNA"/>
</dbReference>
<evidence type="ECO:0000313" key="3">
    <source>
        <dbReference type="Proteomes" id="UP000799779"/>
    </source>
</evidence>
<dbReference type="InterPro" id="IPR002575">
    <property type="entry name" value="Aminoglycoside_PTrfase"/>
</dbReference>
<reference evidence="2" key="1">
    <citation type="journal article" date="2020" name="Stud. Mycol.">
        <title>101 Dothideomycetes genomes: a test case for predicting lifestyles and emergence of pathogens.</title>
        <authorList>
            <person name="Haridas S."/>
            <person name="Albert R."/>
            <person name="Binder M."/>
            <person name="Bloem J."/>
            <person name="Labutti K."/>
            <person name="Salamov A."/>
            <person name="Andreopoulos B."/>
            <person name="Baker S."/>
            <person name="Barry K."/>
            <person name="Bills G."/>
            <person name="Bluhm B."/>
            <person name="Cannon C."/>
            <person name="Castanera R."/>
            <person name="Culley D."/>
            <person name="Daum C."/>
            <person name="Ezra D."/>
            <person name="Gonzalez J."/>
            <person name="Henrissat B."/>
            <person name="Kuo A."/>
            <person name="Liang C."/>
            <person name="Lipzen A."/>
            <person name="Lutzoni F."/>
            <person name="Magnuson J."/>
            <person name="Mondo S."/>
            <person name="Nolan M."/>
            <person name="Ohm R."/>
            <person name="Pangilinan J."/>
            <person name="Park H.-J."/>
            <person name="Ramirez L."/>
            <person name="Alfaro M."/>
            <person name="Sun H."/>
            <person name="Tritt A."/>
            <person name="Yoshinaga Y."/>
            <person name="Zwiers L.-H."/>
            <person name="Turgeon B."/>
            <person name="Goodwin S."/>
            <person name="Spatafora J."/>
            <person name="Crous P."/>
            <person name="Grigoriev I."/>
        </authorList>
    </citation>
    <scope>NUCLEOTIDE SEQUENCE</scope>
    <source>
        <strain evidence="2">CBS 123094</strain>
    </source>
</reference>
<gene>
    <name evidence="2" type="ORF">P154DRAFT_583334</name>
</gene>
<evidence type="ECO:0000259" key="1">
    <source>
        <dbReference type="Pfam" id="PF01636"/>
    </source>
</evidence>
<proteinExistence type="predicted"/>
<name>A0A6A5VTS3_9PLEO</name>
<dbReference type="InterPro" id="IPR011009">
    <property type="entry name" value="Kinase-like_dom_sf"/>
</dbReference>
<keyword evidence="3" id="KW-1185">Reference proteome</keyword>
<dbReference type="OrthoDB" id="4177236at2759"/>
<dbReference type="InterPro" id="IPR051678">
    <property type="entry name" value="AGP_Transferase"/>
</dbReference>
<dbReference type="Proteomes" id="UP000799779">
    <property type="component" value="Unassembled WGS sequence"/>
</dbReference>
<dbReference type="Pfam" id="PF01636">
    <property type="entry name" value="APH"/>
    <property type="match status" value="1"/>
</dbReference>
<accession>A0A6A5VTS3</accession>
<organism evidence="2 3">
    <name type="scientific">Amniculicola lignicola CBS 123094</name>
    <dbReference type="NCBI Taxonomy" id="1392246"/>
    <lineage>
        <taxon>Eukaryota</taxon>
        <taxon>Fungi</taxon>
        <taxon>Dikarya</taxon>
        <taxon>Ascomycota</taxon>
        <taxon>Pezizomycotina</taxon>
        <taxon>Dothideomycetes</taxon>
        <taxon>Pleosporomycetidae</taxon>
        <taxon>Pleosporales</taxon>
        <taxon>Amniculicolaceae</taxon>
        <taxon>Amniculicola</taxon>
    </lineage>
</organism>
<evidence type="ECO:0000313" key="2">
    <source>
        <dbReference type="EMBL" id="KAF1992903.1"/>
    </source>
</evidence>
<dbReference type="PANTHER" id="PTHR21310:SF48">
    <property type="entry name" value="AMINOGLYCOSIDE PHOSPHOTRANSFERASE DOMAIN-CONTAINING PROTEIN"/>
    <property type="match status" value="1"/>
</dbReference>
<feature type="domain" description="Aminoglycoside phosphotransferase" evidence="1">
    <location>
        <begin position="105"/>
        <end position="332"/>
    </location>
</feature>
<dbReference type="AlphaFoldDB" id="A0A6A5VTS3"/>
<dbReference type="SUPFAM" id="SSF56112">
    <property type="entry name" value="Protein kinase-like (PK-like)"/>
    <property type="match status" value="1"/>
</dbReference>
<sequence length="368" mass="42505">MLSSKDFLRKRFNNTDVFECADIHRAQKDSWWKDRSQSEVSSLKLPYYAPGHHDPPIPTAYDVVGPQATALDANRGVYRVFGKYVVKRLGSLYLLLDAESHIFLERHSKARIPKVYAVFSHLEKESSGTEKNFSSKEQAPVPTPSYYLVTEYIEGLQLFPETFKALDISLQEKIGHAIGTQLKALTNVPGEGYYGRVNNQAWLPTNYLLDNPNLGEPRQYGPYTSYEEFVNDWYDTALYRAAVNHFVPPDDYTKKQLAILRNFKYIMHSVAESQRTPTLCHRDVAWGNIIFKEIVGIDGKVCDYEATLIDFESLCWLPKWMESGMLSEFSWPDYEHMYLEAVKCLEPLNLPMGRWFNRELLENVLGVW</sequence>
<dbReference type="PANTHER" id="PTHR21310">
    <property type="entry name" value="AMINOGLYCOSIDE PHOSPHOTRANSFERASE-RELATED-RELATED"/>
    <property type="match status" value="1"/>
</dbReference>
<protein>
    <recommendedName>
        <fullName evidence="1">Aminoglycoside phosphotransferase domain-containing protein</fullName>
    </recommendedName>
</protein>